<proteinExistence type="predicted"/>
<evidence type="ECO:0000313" key="8">
    <source>
        <dbReference type="Proteomes" id="UP000239203"/>
    </source>
</evidence>
<dbReference type="PANTHER" id="PTHR30055:SF234">
    <property type="entry name" value="HTH-TYPE TRANSCRIPTIONAL REGULATOR BETI"/>
    <property type="match status" value="1"/>
</dbReference>
<dbReference type="GO" id="GO:0045892">
    <property type="term" value="P:negative regulation of DNA-templated transcription"/>
    <property type="evidence" value="ECO:0007669"/>
    <property type="project" value="UniProtKB-ARBA"/>
</dbReference>
<evidence type="ECO:0000256" key="2">
    <source>
        <dbReference type="ARBA" id="ARBA00023125"/>
    </source>
</evidence>
<keyword evidence="3" id="KW-0804">Transcription</keyword>
<feature type="domain" description="HTH tetR-type" evidence="6">
    <location>
        <begin position="218"/>
        <end position="278"/>
    </location>
</feature>
<dbReference type="InterPro" id="IPR001647">
    <property type="entry name" value="HTH_TetR"/>
</dbReference>
<sequence length="400" mass="43825">MSRQEARLTSGAPVRRPRDRKAQLARAAAELFGRRGYHAVGVNDIAAAAGVTGPALYRHFQNKQDVLGYVLLTGVDKLTVRVCTAVEGVENDPERGLRPLLEAAAEVSIEERALTALWRWQGRHLHAGDQKEIRRRVGALLAQWLKGLRALRPELDDGAADVICFAALSVFGSVGDHHATLPTPEFTRLLARLGETVVRTPLPTEQAPTVWRTRAPAPTRREELLTAATRLFRDRGFHAVSMEDIGAAAGIAGPSIYRHFTSKSDILLAASRRMADRLRLGLDNSLATATNAEDALRRLVRSYVDTVLRSDDLIAVYTAELVNLPERDGKELRVLQREYVTEWVRLLREVRPGMSDPAARVVVHAALTIVNDLPRTGRVNGRATLAAELAALAAAVLVAD</sequence>
<dbReference type="GO" id="GO:0003700">
    <property type="term" value="F:DNA-binding transcription factor activity"/>
    <property type="evidence" value="ECO:0007669"/>
    <property type="project" value="TreeGrafter"/>
</dbReference>
<feature type="DNA-binding region" description="H-T-H motif" evidence="4">
    <location>
        <begin position="241"/>
        <end position="260"/>
    </location>
</feature>
<keyword evidence="2 4" id="KW-0238">DNA-binding</keyword>
<dbReference type="RefSeq" id="WP_104481800.1">
    <property type="nucleotide sequence ID" value="NZ_CP154825.1"/>
</dbReference>
<dbReference type="Pfam" id="PF00440">
    <property type="entry name" value="TetR_N"/>
    <property type="match status" value="2"/>
</dbReference>
<dbReference type="InterPro" id="IPR050109">
    <property type="entry name" value="HTH-type_TetR-like_transc_reg"/>
</dbReference>
<dbReference type="PANTHER" id="PTHR30055">
    <property type="entry name" value="HTH-TYPE TRANSCRIPTIONAL REGULATOR RUTR"/>
    <property type="match status" value="1"/>
</dbReference>
<feature type="DNA-binding region" description="H-T-H motif" evidence="4">
    <location>
        <begin position="41"/>
        <end position="60"/>
    </location>
</feature>
<dbReference type="Proteomes" id="UP000239203">
    <property type="component" value="Unassembled WGS sequence"/>
</dbReference>
<dbReference type="EMBL" id="PTIX01000018">
    <property type="protein sequence ID" value="PPK64731.1"/>
    <property type="molecule type" value="Genomic_DNA"/>
</dbReference>
<gene>
    <name evidence="7" type="ORF">CLV40_118121</name>
</gene>
<dbReference type="SUPFAM" id="SSF46689">
    <property type="entry name" value="Homeodomain-like"/>
    <property type="match status" value="2"/>
</dbReference>
<accession>A0A2S6GHU5</accession>
<dbReference type="InterPro" id="IPR023772">
    <property type="entry name" value="DNA-bd_HTH_TetR-type_CS"/>
</dbReference>
<evidence type="ECO:0000256" key="4">
    <source>
        <dbReference type="PROSITE-ProRule" id="PRU00335"/>
    </source>
</evidence>
<dbReference type="FunFam" id="1.10.10.60:FF:000141">
    <property type="entry name" value="TetR family transcriptional regulator"/>
    <property type="match status" value="1"/>
</dbReference>
<dbReference type="GO" id="GO:0000976">
    <property type="term" value="F:transcription cis-regulatory region binding"/>
    <property type="evidence" value="ECO:0007669"/>
    <property type="project" value="TreeGrafter"/>
</dbReference>
<evidence type="ECO:0000313" key="7">
    <source>
        <dbReference type="EMBL" id="PPK64731.1"/>
    </source>
</evidence>
<dbReference type="PROSITE" id="PS50977">
    <property type="entry name" value="HTH_TETR_2"/>
    <property type="match status" value="2"/>
</dbReference>
<protein>
    <submittedName>
        <fullName evidence="7">AcrR family transcriptional regulator</fullName>
    </submittedName>
</protein>
<dbReference type="Gene3D" id="1.10.10.60">
    <property type="entry name" value="Homeodomain-like"/>
    <property type="match status" value="2"/>
</dbReference>
<dbReference type="Gene3D" id="1.10.357.10">
    <property type="entry name" value="Tetracycline Repressor, domain 2"/>
    <property type="match status" value="2"/>
</dbReference>
<evidence type="ECO:0000259" key="6">
    <source>
        <dbReference type="PROSITE" id="PS50977"/>
    </source>
</evidence>
<comment type="caution">
    <text evidence="7">The sequence shown here is derived from an EMBL/GenBank/DDBJ whole genome shotgun (WGS) entry which is preliminary data.</text>
</comment>
<dbReference type="PROSITE" id="PS01081">
    <property type="entry name" value="HTH_TETR_1"/>
    <property type="match status" value="1"/>
</dbReference>
<reference evidence="7 8" key="1">
    <citation type="submission" date="2018-02" db="EMBL/GenBank/DDBJ databases">
        <title>Genomic Encyclopedia of Archaeal and Bacterial Type Strains, Phase II (KMG-II): from individual species to whole genera.</title>
        <authorList>
            <person name="Goeker M."/>
        </authorList>
    </citation>
    <scope>NUCLEOTIDE SEQUENCE [LARGE SCALE GENOMIC DNA]</scope>
    <source>
        <strain evidence="7 8">YU 961-1</strain>
    </source>
</reference>
<evidence type="ECO:0000256" key="1">
    <source>
        <dbReference type="ARBA" id="ARBA00023015"/>
    </source>
</evidence>
<evidence type="ECO:0000256" key="3">
    <source>
        <dbReference type="ARBA" id="ARBA00023163"/>
    </source>
</evidence>
<dbReference type="PRINTS" id="PR00455">
    <property type="entry name" value="HTHTETR"/>
</dbReference>
<feature type="region of interest" description="Disordered" evidence="5">
    <location>
        <begin position="1"/>
        <end position="20"/>
    </location>
</feature>
<feature type="domain" description="HTH tetR-type" evidence="6">
    <location>
        <begin position="18"/>
        <end position="78"/>
    </location>
</feature>
<dbReference type="OrthoDB" id="4456617at2"/>
<dbReference type="InterPro" id="IPR009057">
    <property type="entry name" value="Homeodomain-like_sf"/>
</dbReference>
<keyword evidence="1" id="KW-0805">Transcription regulation</keyword>
<organism evidence="7 8">
    <name type="scientific">Actinokineospora auranticolor</name>
    <dbReference type="NCBI Taxonomy" id="155976"/>
    <lineage>
        <taxon>Bacteria</taxon>
        <taxon>Bacillati</taxon>
        <taxon>Actinomycetota</taxon>
        <taxon>Actinomycetes</taxon>
        <taxon>Pseudonocardiales</taxon>
        <taxon>Pseudonocardiaceae</taxon>
        <taxon>Actinokineospora</taxon>
    </lineage>
</organism>
<dbReference type="InterPro" id="IPR041490">
    <property type="entry name" value="KstR2_TetR_C"/>
</dbReference>
<dbReference type="AlphaFoldDB" id="A0A2S6GHU5"/>
<evidence type="ECO:0000256" key="5">
    <source>
        <dbReference type="SAM" id="MobiDB-lite"/>
    </source>
</evidence>
<keyword evidence="8" id="KW-1185">Reference proteome</keyword>
<name>A0A2S6GHU5_9PSEU</name>
<dbReference type="Pfam" id="PF17932">
    <property type="entry name" value="TetR_C_24"/>
    <property type="match status" value="1"/>
</dbReference>